<organism evidence="2">
    <name type="scientific">Geladintestivirus 6</name>
    <dbReference type="NCBI Taxonomy" id="3233138"/>
    <lineage>
        <taxon>Viruses</taxon>
        <taxon>Duplodnaviria</taxon>
        <taxon>Heunggongvirae</taxon>
        <taxon>Uroviricota</taxon>
        <taxon>Caudoviricetes</taxon>
        <taxon>Crassvirales</taxon>
    </lineage>
</organism>
<name>A0AAU8ML49_9CAUD</name>
<protein>
    <submittedName>
        <fullName evidence="2">Uncharacterized protein</fullName>
    </submittedName>
</protein>
<accession>A0AAU8ML49</accession>
<keyword evidence="1" id="KW-1133">Transmembrane helix</keyword>
<feature type="transmembrane region" description="Helical" evidence="1">
    <location>
        <begin position="15"/>
        <end position="36"/>
    </location>
</feature>
<sequence length="100" mass="11472">MYYNNNPEEIVTGCLTNVFVALVILAGIVFGTIAIYKRYTEDKSIITNFTTEYVDSIKKENNKLILEINNLDSLKNAKTIEVKSLDNDSTIKLFYKLIRE</sequence>
<proteinExistence type="predicted"/>
<reference evidence="2" key="1">
    <citation type="submission" date="2024-06" db="EMBL/GenBank/DDBJ databases">
        <title>Intestivirid acquisition increases across infancy in a wild primate population.</title>
        <authorList>
            <person name="Schneider-Creas I.A."/>
            <person name="Moya I.L."/>
            <person name="Chiou K.L."/>
            <person name="Baniel A."/>
            <person name="Azanaw Haile A."/>
            <person name="Kebede F."/>
            <person name="Abebe B."/>
            <person name="Snyder-Mackler N."/>
            <person name="Varsani A."/>
        </authorList>
    </citation>
    <scope>NUCLEOTIDE SEQUENCE</scope>
    <source>
        <strain evidence="2">Int_RNL_2018_1178_PEE</strain>
    </source>
</reference>
<evidence type="ECO:0000313" key="2">
    <source>
        <dbReference type="EMBL" id="XCO00193.1"/>
    </source>
</evidence>
<keyword evidence="1" id="KW-0472">Membrane</keyword>
<evidence type="ECO:0000256" key="1">
    <source>
        <dbReference type="SAM" id="Phobius"/>
    </source>
</evidence>
<keyword evidence="1" id="KW-0812">Transmembrane</keyword>
<dbReference type="EMBL" id="PP965496">
    <property type="protein sequence ID" value="XCO00193.1"/>
    <property type="molecule type" value="Genomic_DNA"/>
</dbReference>